<accession>A0A7K1LHJ4</accession>
<name>A0A7K1LHJ4_9MICC</name>
<keyword evidence="3" id="KW-1185">Reference proteome</keyword>
<gene>
    <name evidence="2" type="ORF">GMA10_05440</name>
</gene>
<dbReference type="RefSeq" id="WP_129315316.1">
    <property type="nucleotide sequence ID" value="NZ_CP197643.1"/>
</dbReference>
<evidence type="ECO:0000313" key="2">
    <source>
        <dbReference type="EMBL" id="MUN54659.1"/>
    </source>
</evidence>
<dbReference type="EMBL" id="WOGT01000002">
    <property type="protein sequence ID" value="MUN54659.1"/>
    <property type="molecule type" value="Genomic_DNA"/>
</dbReference>
<dbReference type="Proteomes" id="UP000462152">
    <property type="component" value="Unassembled WGS sequence"/>
</dbReference>
<evidence type="ECO:0000313" key="3">
    <source>
        <dbReference type="Proteomes" id="UP000462152"/>
    </source>
</evidence>
<protein>
    <submittedName>
        <fullName evidence="2">SPOR domain-containing protein</fullName>
    </submittedName>
</protein>
<evidence type="ECO:0000256" key="1">
    <source>
        <dbReference type="SAM" id="MobiDB-lite"/>
    </source>
</evidence>
<organism evidence="2 3">
    <name type="scientific">Rothia koreensis</name>
    <dbReference type="NCBI Taxonomy" id="592378"/>
    <lineage>
        <taxon>Bacteria</taxon>
        <taxon>Bacillati</taxon>
        <taxon>Actinomycetota</taxon>
        <taxon>Actinomycetes</taxon>
        <taxon>Micrococcales</taxon>
        <taxon>Micrococcaceae</taxon>
        <taxon>Rothia</taxon>
    </lineage>
</organism>
<sequence>MGIIDSTEGEEDRQFWFNTYTHQVEEGAQSDYRKLLGPYATRKDAENALETAQERNEKWDEEDARWRGDS</sequence>
<proteinExistence type="predicted"/>
<dbReference type="AlphaFoldDB" id="A0A7K1LHJ4"/>
<comment type="caution">
    <text evidence="2">The sequence shown here is derived from an EMBL/GenBank/DDBJ whole genome shotgun (WGS) entry which is preliminary data.</text>
</comment>
<dbReference type="OrthoDB" id="3268477at2"/>
<reference evidence="2 3" key="1">
    <citation type="submission" date="2019-12" db="EMBL/GenBank/DDBJ databases">
        <authorList>
            <person name="Li J."/>
            <person name="Shi Y."/>
            <person name="Xu G."/>
            <person name="Xiao D."/>
            <person name="Ran X."/>
        </authorList>
    </citation>
    <scope>NUCLEOTIDE SEQUENCE [LARGE SCALE GENOMIC DNA]</scope>
    <source>
        <strain evidence="2 3">JCM 15915</strain>
    </source>
</reference>
<feature type="region of interest" description="Disordered" evidence="1">
    <location>
        <begin position="47"/>
        <end position="70"/>
    </location>
</feature>